<feature type="region of interest" description="Disordered" evidence="1">
    <location>
        <begin position="1"/>
        <end position="22"/>
    </location>
</feature>
<sequence>MPGQRKRKRRQQAAGGGSGAGHWQVVFETQDRAEWQAYLRRLRAGPEPTDWSTTRVDTLCGRLAHPTTYRLSLFVPARPSR</sequence>
<dbReference type="AlphaFoldDB" id="A0A1H4MVD6"/>
<protein>
    <submittedName>
        <fullName evidence="2">Uncharacterized protein</fullName>
    </submittedName>
</protein>
<dbReference type="Proteomes" id="UP000182375">
    <property type="component" value="Unassembled WGS sequence"/>
</dbReference>
<dbReference type="EMBL" id="FNTD01000004">
    <property type="protein sequence ID" value="SEB86923.1"/>
    <property type="molecule type" value="Genomic_DNA"/>
</dbReference>
<feature type="compositionally biased region" description="Basic residues" evidence="1">
    <location>
        <begin position="1"/>
        <end position="11"/>
    </location>
</feature>
<accession>A0A1H4MVD6</accession>
<name>A0A1H4MVD6_9ACTN</name>
<gene>
    <name evidence="2" type="ORF">SAMN04490357_0598</name>
</gene>
<dbReference type="RefSeq" id="WP_070029369.1">
    <property type="nucleotide sequence ID" value="NZ_FNTD01000004.1"/>
</dbReference>
<evidence type="ECO:0000313" key="2">
    <source>
        <dbReference type="EMBL" id="SEB86923.1"/>
    </source>
</evidence>
<evidence type="ECO:0000313" key="3">
    <source>
        <dbReference type="Proteomes" id="UP000182375"/>
    </source>
</evidence>
<dbReference type="GeneID" id="95509869"/>
<organism evidence="2 3">
    <name type="scientific">Streptomyces misionensis</name>
    <dbReference type="NCBI Taxonomy" id="67331"/>
    <lineage>
        <taxon>Bacteria</taxon>
        <taxon>Bacillati</taxon>
        <taxon>Actinomycetota</taxon>
        <taxon>Actinomycetes</taxon>
        <taxon>Kitasatosporales</taxon>
        <taxon>Streptomycetaceae</taxon>
        <taxon>Streptomyces</taxon>
    </lineage>
</organism>
<proteinExistence type="predicted"/>
<evidence type="ECO:0000256" key="1">
    <source>
        <dbReference type="SAM" id="MobiDB-lite"/>
    </source>
</evidence>
<reference evidence="2 3" key="1">
    <citation type="submission" date="2016-10" db="EMBL/GenBank/DDBJ databases">
        <authorList>
            <person name="de Groot N.N."/>
        </authorList>
    </citation>
    <scope>NUCLEOTIDE SEQUENCE [LARGE SCALE GENOMIC DNA]</scope>
    <source>
        <strain evidence="2 3">DSM 40306</strain>
    </source>
</reference>